<reference evidence="1 2" key="1">
    <citation type="submission" date="2023-11" db="EMBL/GenBank/DDBJ databases">
        <authorList>
            <person name="Cook R."/>
            <person name="Crisci M."/>
            <person name="Pye H."/>
            <person name="Adriaenssens E."/>
            <person name="Santini J."/>
        </authorList>
    </citation>
    <scope>NUCLEOTIDE SEQUENCE [LARGE SCALE GENOMIC DNA]</scope>
    <source>
        <strain evidence="1">Lak_Megaphage_Sonny</strain>
    </source>
</reference>
<sequence length="71" mass="8413">MQYQFSIKDFDEMQNIIVGLRKIRADYKIPQKQTIEVVAKLANEKALIFACYTHELIEKLANAKIKYIKMY</sequence>
<evidence type="ECO:0000313" key="2">
    <source>
        <dbReference type="Proteomes" id="UP001358193"/>
    </source>
</evidence>
<protein>
    <submittedName>
        <fullName evidence="1">Uncharacterized protein</fullName>
    </submittedName>
</protein>
<proteinExistence type="predicted"/>
<keyword evidence="2" id="KW-1185">Reference proteome</keyword>
<accession>A0ABZ0Z2X7</accession>
<dbReference type="Proteomes" id="UP001358193">
    <property type="component" value="Segment"/>
</dbReference>
<evidence type="ECO:0000313" key="1">
    <source>
        <dbReference type="EMBL" id="WQJ53553.1"/>
    </source>
</evidence>
<dbReference type="EMBL" id="OR769223">
    <property type="protein sequence ID" value="WQJ53553.1"/>
    <property type="molecule type" value="Genomic_DNA"/>
</dbReference>
<organism evidence="1 2">
    <name type="scientific">phage Lak_Megaphage_Sonny</name>
    <dbReference type="NCBI Taxonomy" id="3109229"/>
    <lineage>
        <taxon>Viruses</taxon>
        <taxon>Duplodnaviria</taxon>
        <taxon>Heunggongvirae</taxon>
        <taxon>Uroviricota</taxon>
        <taxon>Caudoviricetes</taxon>
        <taxon>Caudoviricetes code 15 clade</taxon>
    </lineage>
</organism>
<name>A0ABZ0Z2X7_9CAUD</name>